<organism evidence="2 3">
    <name type="scientific">Nephila pilipes</name>
    <name type="common">Giant wood spider</name>
    <name type="synonym">Nephila maculata</name>
    <dbReference type="NCBI Taxonomy" id="299642"/>
    <lineage>
        <taxon>Eukaryota</taxon>
        <taxon>Metazoa</taxon>
        <taxon>Ecdysozoa</taxon>
        <taxon>Arthropoda</taxon>
        <taxon>Chelicerata</taxon>
        <taxon>Arachnida</taxon>
        <taxon>Araneae</taxon>
        <taxon>Araneomorphae</taxon>
        <taxon>Entelegynae</taxon>
        <taxon>Araneoidea</taxon>
        <taxon>Nephilidae</taxon>
        <taxon>Nephila</taxon>
    </lineage>
</organism>
<evidence type="ECO:0000313" key="3">
    <source>
        <dbReference type="Proteomes" id="UP000887013"/>
    </source>
</evidence>
<sequence length="82" mass="9018">MTEGEDYQNETCSEHLGKAASSPINSPPIRLTQMDKGPSISSTGIDWKESIIGCPRPVPPSWVADCCFSQKWQSCYCSKHAL</sequence>
<dbReference type="AlphaFoldDB" id="A0A8X6PJ58"/>
<keyword evidence="3" id="KW-1185">Reference proteome</keyword>
<reference evidence="2" key="1">
    <citation type="submission" date="2020-08" db="EMBL/GenBank/DDBJ databases">
        <title>Multicomponent nature underlies the extraordinary mechanical properties of spider dragline silk.</title>
        <authorList>
            <person name="Kono N."/>
            <person name="Nakamura H."/>
            <person name="Mori M."/>
            <person name="Yoshida Y."/>
            <person name="Ohtoshi R."/>
            <person name="Malay A.D."/>
            <person name="Moran D.A.P."/>
            <person name="Tomita M."/>
            <person name="Numata K."/>
            <person name="Arakawa K."/>
        </authorList>
    </citation>
    <scope>NUCLEOTIDE SEQUENCE</scope>
</reference>
<dbReference type="Proteomes" id="UP000887013">
    <property type="component" value="Unassembled WGS sequence"/>
</dbReference>
<comment type="caution">
    <text evidence="2">The sequence shown here is derived from an EMBL/GenBank/DDBJ whole genome shotgun (WGS) entry which is preliminary data.</text>
</comment>
<gene>
    <name evidence="2" type="ORF">NPIL_540921</name>
</gene>
<proteinExistence type="predicted"/>
<evidence type="ECO:0000313" key="2">
    <source>
        <dbReference type="EMBL" id="GFT70042.1"/>
    </source>
</evidence>
<feature type="region of interest" description="Disordered" evidence="1">
    <location>
        <begin position="1"/>
        <end position="44"/>
    </location>
</feature>
<protein>
    <submittedName>
        <fullName evidence="2">Uncharacterized protein</fullName>
    </submittedName>
</protein>
<evidence type="ECO:0000256" key="1">
    <source>
        <dbReference type="SAM" id="MobiDB-lite"/>
    </source>
</evidence>
<accession>A0A8X6PJ58</accession>
<dbReference type="EMBL" id="BMAW01116284">
    <property type="protein sequence ID" value="GFT70042.1"/>
    <property type="molecule type" value="Genomic_DNA"/>
</dbReference>
<name>A0A8X6PJ58_NEPPI</name>